<evidence type="ECO:0008006" key="3">
    <source>
        <dbReference type="Google" id="ProtNLM"/>
    </source>
</evidence>
<evidence type="ECO:0000313" key="2">
    <source>
        <dbReference type="Proteomes" id="UP000661112"/>
    </source>
</evidence>
<accession>A0ABR8DEG2</accession>
<evidence type="ECO:0000313" key="1">
    <source>
        <dbReference type="EMBL" id="MBD2505577.1"/>
    </source>
</evidence>
<name>A0ABR8DEG2_9NOST</name>
<dbReference type="Proteomes" id="UP000661112">
    <property type="component" value="Unassembled WGS sequence"/>
</dbReference>
<comment type="caution">
    <text evidence="1">The sequence shown here is derived from an EMBL/GenBank/DDBJ whole genome shotgun (WGS) entry which is preliminary data.</text>
</comment>
<dbReference type="RefSeq" id="WP_190480508.1">
    <property type="nucleotide sequence ID" value="NZ_JACJSG010000099.1"/>
</dbReference>
<dbReference type="EMBL" id="JACJSG010000099">
    <property type="protein sequence ID" value="MBD2505577.1"/>
    <property type="molecule type" value="Genomic_DNA"/>
</dbReference>
<reference evidence="1 2" key="1">
    <citation type="journal article" date="2020" name="ISME J.">
        <title>Comparative genomics reveals insights into cyanobacterial evolution and habitat adaptation.</title>
        <authorList>
            <person name="Chen M.Y."/>
            <person name="Teng W.K."/>
            <person name="Zhao L."/>
            <person name="Hu C.X."/>
            <person name="Zhou Y.K."/>
            <person name="Han B.P."/>
            <person name="Song L.R."/>
            <person name="Shu W.S."/>
        </authorList>
    </citation>
    <scope>NUCLEOTIDE SEQUENCE [LARGE SCALE GENOMIC DNA]</scope>
    <source>
        <strain evidence="1 2">FACHB-119</strain>
    </source>
</reference>
<gene>
    <name evidence="1" type="ORF">H6G83_34130</name>
</gene>
<protein>
    <recommendedName>
        <fullName evidence="3">Helix-turn-helix domain-containing protein</fullName>
    </recommendedName>
</protein>
<organism evidence="1 2">
    <name type="scientific">Anabaena azotica FACHB-119</name>
    <dbReference type="NCBI Taxonomy" id="947527"/>
    <lineage>
        <taxon>Bacteria</taxon>
        <taxon>Bacillati</taxon>
        <taxon>Cyanobacteriota</taxon>
        <taxon>Cyanophyceae</taxon>
        <taxon>Nostocales</taxon>
        <taxon>Nostocaceae</taxon>
        <taxon>Anabaena</taxon>
        <taxon>Anabaena azotica</taxon>
    </lineage>
</organism>
<sequence>MTRKCKYVLWSPEEVEILHEMAESHTPEQIARRLTRNGYKRSREGICKKLYSLGYSVRTTLDNYSCKYIAEVLQVDYTTVTAWVKKGWLKGTKPSTHHYQIKSRDLKRFLNNPPRRIRNHIASLDQLAVKSLVG</sequence>
<keyword evidence="2" id="KW-1185">Reference proteome</keyword>
<proteinExistence type="predicted"/>